<gene>
    <name evidence="1" type="ORF">METZ01_LOCUS387506</name>
</gene>
<dbReference type="InterPro" id="IPR013078">
    <property type="entry name" value="His_Pase_superF_clade-1"/>
</dbReference>
<dbReference type="SMART" id="SM00855">
    <property type="entry name" value="PGAM"/>
    <property type="match status" value="1"/>
</dbReference>
<dbReference type="AlphaFoldDB" id="A0A382UKG7"/>
<dbReference type="CDD" id="cd07067">
    <property type="entry name" value="HP_PGM_like"/>
    <property type="match status" value="1"/>
</dbReference>
<reference evidence="1" key="1">
    <citation type="submission" date="2018-05" db="EMBL/GenBank/DDBJ databases">
        <authorList>
            <person name="Lanie J.A."/>
            <person name="Ng W.-L."/>
            <person name="Kazmierczak K.M."/>
            <person name="Andrzejewski T.M."/>
            <person name="Davidsen T.M."/>
            <person name="Wayne K.J."/>
            <person name="Tettelin H."/>
            <person name="Glass J.I."/>
            <person name="Rusch D."/>
            <person name="Podicherti R."/>
            <person name="Tsui H.-C.T."/>
            <person name="Winkler M.E."/>
        </authorList>
    </citation>
    <scope>NUCLEOTIDE SEQUENCE</scope>
</reference>
<dbReference type="SUPFAM" id="SSF53254">
    <property type="entry name" value="Phosphoglycerate mutase-like"/>
    <property type="match status" value="1"/>
</dbReference>
<dbReference type="PANTHER" id="PTHR47623">
    <property type="entry name" value="OS09G0287300 PROTEIN"/>
    <property type="match status" value="1"/>
</dbReference>
<accession>A0A382UKG7</accession>
<name>A0A382UKG7_9ZZZZ</name>
<dbReference type="PANTHER" id="PTHR47623:SF1">
    <property type="entry name" value="OS09G0287300 PROTEIN"/>
    <property type="match status" value="1"/>
</dbReference>
<organism evidence="1">
    <name type="scientific">marine metagenome</name>
    <dbReference type="NCBI Taxonomy" id="408172"/>
    <lineage>
        <taxon>unclassified sequences</taxon>
        <taxon>metagenomes</taxon>
        <taxon>ecological metagenomes</taxon>
    </lineage>
</organism>
<dbReference type="EMBL" id="UINC01144869">
    <property type="protein sequence ID" value="SVD34652.1"/>
    <property type="molecule type" value="Genomic_DNA"/>
</dbReference>
<dbReference type="InterPro" id="IPR029033">
    <property type="entry name" value="His_PPase_superfam"/>
</dbReference>
<dbReference type="Pfam" id="PF00300">
    <property type="entry name" value="His_Phos_1"/>
    <property type="match status" value="1"/>
</dbReference>
<proteinExistence type="predicted"/>
<dbReference type="Gene3D" id="3.40.50.1240">
    <property type="entry name" value="Phosphoglycerate mutase-like"/>
    <property type="match status" value="1"/>
</dbReference>
<evidence type="ECO:0008006" key="2">
    <source>
        <dbReference type="Google" id="ProtNLM"/>
    </source>
</evidence>
<protein>
    <recommendedName>
        <fullName evidence="2">Phosphohistidine phosphatase SixA</fullName>
    </recommendedName>
</protein>
<sequence>MKTLLILRHAESGWKELGLTDRDRPLDNRGRRDAPLIGALLSRKHLKPGLIVSSTARRALTTAETVADNCDYGSAVQADHRLYLAKPETVIDVVRSLAGDASTVLLVGHNPGLRELIALLTGAVETFPTAALAQVQLSITAWREIRVSTRGTLVNIWRPKNPPN</sequence>
<evidence type="ECO:0000313" key="1">
    <source>
        <dbReference type="EMBL" id="SVD34652.1"/>
    </source>
</evidence>